<dbReference type="KEGG" id="agy:ATC03_03200"/>
<dbReference type="STRING" id="453304.ATC03_03200"/>
<dbReference type="EMBL" id="CP013979">
    <property type="protein sequence ID" value="ANJ25894.1"/>
    <property type="molecule type" value="Genomic_DNA"/>
</dbReference>
<keyword evidence="3" id="KW-1185">Reference proteome</keyword>
<organism evidence="2 3">
    <name type="scientific">Agromyces aureus</name>
    <dbReference type="NCBI Taxonomy" id="453304"/>
    <lineage>
        <taxon>Bacteria</taxon>
        <taxon>Bacillati</taxon>
        <taxon>Actinomycetota</taxon>
        <taxon>Actinomycetes</taxon>
        <taxon>Micrococcales</taxon>
        <taxon>Microbacteriaceae</taxon>
        <taxon>Agromyces</taxon>
    </lineage>
</organism>
<dbReference type="Proteomes" id="UP000078437">
    <property type="component" value="Chromosome"/>
</dbReference>
<protein>
    <recommendedName>
        <fullName evidence="1">SIP-like Rossmann fold domain-containing protein</fullName>
    </recommendedName>
</protein>
<feature type="domain" description="SIP-like Rossmann fold" evidence="1">
    <location>
        <begin position="9"/>
        <end position="103"/>
    </location>
</feature>
<dbReference type="AlphaFoldDB" id="A0A191WCI5"/>
<gene>
    <name evidence="2" type="ORF">ATC03_03200</name>
</gene>
<dbReference type="InterPro" id="IPR039261">
    <property type="entry name" value="FNR_nucleotide-bd"/>
</dbReference>
<reference evidence="3" key="2">
    <citation type="submission" date="2016-01" db="EMBL/GenBank/DDBJ databases">
        <title>Complete genome sequence of Agromyces aureus AR33T and comparison with related organisms.</title>
        <authorList>
            <person name="Corretto E."/>
            <person name="Antonielli L."/>
            <person name="Sessitsch A."/>
            <person name="Brader G."/>
        </authorList>
    </citation>
    <scope>NUCLEOTIDE SEQUENCE [LARGE SCALE GENOMIC DNA]</scope>
    <source>
        <strain evidence="3">AR33</strain>
    </source>
</reference>
<proteinExistence type="predicted"/>
<accession>A0A191WCI5</accession>
<sequence length="124" mass="13254">MRPPAPPAARVLMAGDTGDLAAIRSRLADCDPNATGLVFIEAFNAVQIVHLDVPAGVGVHWVFRENVLGTVAPRGRVLVAAVDAWLDEWMRPEGGVEIAIWLGARSSDLVTAYASRLDRELAAI</sequence>
<name>A0A191WCI5_9MICO</name>
<dbReference type="Gene3D" id="3.40.50.80">
    <property type="entry name" value="Nucleotide-binding domain of ferredoxin-NADP reductase (FNR) module"/>
    <property type="match status" value="1"/>
</dbReference>
<evidence type="ECO:0000259" key="1">
    <source>
        <dbReference type="Pfam" id="PF04954"/>
    </source>
</evidence>
<evidence type="ECO:0000313" key="3">
    <source>
        <dbReference type="Proteomes" id="UP000078437"/>
    </source>
</evidence>
<reference evidence="2 3" key="1">
    <citation type="journal article" date="2016" name="Int. J. Syst. Evol. Microbiol.">
        <title>Agromyces aureus sp. nov., isolated from the rhizosphere of Salix caprea L. grown in a heavy-metal-contaminated soil.</title>
        <authorList>
            <person name="Corretto E."/>
            <person name="Antonielli L."/>
            <person name="Sessitsch A."/>
            <person name="Compant S."/>
            <person name="Gorfer M."/>
            <person name="Kuffner M."/>
            <person name="Brader G."/>
        </authorList>
    </citation>
    <scope>NUCLEOTIDE SEQUENCE [LARGE SCALE GENOMIC DNA]</scope>
    <source>
        <strain evidence="2 3">AR33</strain>
    </source>
</reference>
<evidence type="ECO:0000313" key="2">
    <source>
        <dbReference type="EMBL" id="ANJ25894.1"/>
    </source>
</evidence>
<dbReference type="InterPro" id="IPR007037">
    <property type="entry name" value="SIP_rossman_dom"/>
</dbReference>
<dbReference type="Pfam" id="PF04954">
    <property type="entry name" value="SIP"/>
    <property type="match status" value="1"/>
</dbReference>